<organism evidence="7 8">
    <name type="scientific">Plebeiibacterium sediminum</name>
    <dbReference type="NCBI Taxonomy" id="2992112"/>
    <lineage>
        <taxon>Bacteria</taxon>
        <taxon>Pseudomonadati</taxon>
        <taxon>Bacteroidota</taxon>
        <taxon>Bacteroidia</taxon>
        <taxon>Marinilabiliales</taxon>
        <taxon>Marinilabiliaceae</taxon>
        <taxon>Plebeiibacterium</taxon>
    </lineage>
</organism>
<comment type="similarity">
    <text evidence="2">Belongs to the methyl-accepting chemotaxis (MCP) protein family.</text>
</comment>
<evidence type="ECO:0000256" key="2">
    <source>
        <dbReference type="ARBA" id="ARBA00029447"/>
    </source>
</evidence>
<dbReference type="Pfam" id="PF12729">
    <property type="entry name" value="4HB_MCP_1"/>
    <property type="match status" value="1"/>
</dbReference>
<comment type="caution">
    <text evidence="7">The sequence shown here is derived from an EMBL/GenBank/DDBJ whole genome shotgun (WGS) entry which is preliminary data.</text>
</comment>
<dbReference type="InterPro" id="IPR003660">
    <property type="entry name" value="HAMP_dom"/>
</dbReference>
<evidence type="ECO:0000259" key="5">
    <source>
        <dbReference type="PROSITE" id="PS50111"/>
    </source>
</evidence>
<dbReference type="Proteomes" id="UP001209229">
    <property type="component" value="Unassembled WGS sequence"/>
</dbReference>
<dbReference type="EMBL" id="JAPDPJ010000045">
    <property type="protein sequence ID" value="MCW3788154.1"/>
    <property type="molecule type" value="Genomic_DNA"/>
</dbReference>
<dbReference type="PROSITE" id="PS50885">
    <property type="entry name" value="HAMP"/>
    <property type="match status" value="1"/>
</dbReference>
<gene>
    <name evidence="7" type="ORF">OM075_16905</name>
</gene>
<dbReference type="AlphaFoldDB" id="A0AAE3M7C8"/>
<dbReference type="PANTHER" id="PTHR43531">
    <property type="entry name" value="PROTEIN ICFG"/>
    <property type="match status" value="1"/>
</dbReference>
<dbReference type="InterPro" id="IPR024478">
    <property type="entry name" value="HlyB_4HB_MCP"/>
</dbReference>
<feature type="transmembrane region" description="Helical" evidence="4">
    <location>
        <begin position="12"/>
        <end position="32"/>
    </location>
</feature>
<dbReference type="PANTHER" id="PTHR43531:SF11">
    <property type="entry name" value="METHYL-ACCEPTING CHEMOTAXIS PROTEIN 3"/>
    <property type="match status" value="1"/>
</dbReference>
<dbReference type="InterPro" id="IPR004090">
    <property type="entry name" value="Chemotax_Me-accpt_rcpt"/>
</dbReference>
<dbReference type="GO" id="GO:0004888">
    <property type="term" value="F:transmembrane signaling receptor activity"/>
    <property type="evidence" value="ECO:0007669"/>
    <property type="project" value="InterPro"/>
</dbReference>
<dbReference type="GO" id="GO:0006935">
    <property type="term" value="P:chemotaxis"/>
    <property type="evidence" value="ECO:0007669"/>
    <property type="project" value="UniProtKB-KW"/>
</dbReference>
<keyword evidence="4" id="KW-0472">Membrane</keyword>
<dbReference type="GO" id="GO:0005886">
    <property type="term" value="C:plasma membrane"/>
    <property type="evidence" value="ECO:0007669"/>
    <property type="project" value="TreeGrafter"/>
</dbReference>
<feature type="domain" description="Methyl-accepting transducer" evidence="5">
    <location>
        <begin position="260"/>
        <end position="475"/>
    </location>
</feature>
<dbReference type="CDD" id="cd06225">
    <property type="entry name" value="HAMP"/>
    <property type="match status" value="1"/>
</dbReference>
<evidence type="ECO:0000256" key="3">
    <source>
        <dbReference type="PROSITE-ProRule" id="PRU00284"/>
    </source>
</evidence>
<dbReference type="InterPro" id="IPR051310">
    <property type="entry name" value="MCP_chemotaxis"/>
</dbReference>
<evidence type="ECO:0000313" key="8">
    <source>
        <dbReference type="Proteomes" id="UP001209229"/>
    </source>
</evidence>
<dbReference type="GO" id="GO:0007165">
    <property type="term" value="P:signal transduction"/>
    <property type="evidence" value="ECO:0007669"/>
    <property type="project" value="UniProtKB-KW"/>
</dbReference>
<protein>
    <submittedName>
        <fullName evidence="7">Methyl-accepting chemotaxis protein</fullName>
    </submittedName>
</protein>
<name>A0AAE3M7C8_9BACT</name>
<evidence type="ECO:0000256" key="4">
    <source>
        <dbReference type="SAM" id="Phobius"/>
    </source>
</evidence>
<dbReference type="Pfam" id="PF00672">
    <property type="entry name" value="HAMP"/>
    <property type="match status" value="1"/>
</dbReference>
<accession>A0AAE3M7C8</accession>
<keyword evidence="4" id="KW-0812">Transmembrane</keyword>
<reference evidence="7" key="1">
    <citation type="submission" date="2022-10" db="EMBL/GenBank/DDBJ databases">
        <authorList>
            <person name="Yu W.X."/>
        </authorList>
    </citation>
    <scope>NUCLEOTIDE SEQUENCE</scope>
    <source>
        <strain evidence="7">AAT</strain>
    </source>
</reference>
<keyword evidence="1" id="KW-0145">Chemotaxis</keyword>
<dbReference type="PRINTS" id="PR00260">
    <property type="entry name" value="CHEMTRNSDUCR"/>
</dbReference>
<sequence length="546" mass="61282">MKWKNLKIAQKLTFSFAVLLSIFILFGAMAILRMNTIKSSANMVSEHQLPTVKKVAELERNWQQAIFYLRSYGYSHNKEFLYDGLTHLQFTQNLLEEVKTLLKHNPSLNNQLKVLETELNSFTTLVKEAQAAMDSGQENLSLIDDSMDNGILLTQLLSSTLFRQTEMAVNNNIILASNSSLILIGGLLILTVISLIASRYLTKSLTKPVYQLVEFAKQQAKGQLNKDFELDQKDEIGQLATSIRSSNTIIKEMVIRLNEASKKIKEMSESFNSKAVRLNEFSSSQASSSEELSAAMEEMASLINQNANDAQQIAIINKESTETIDSEMDQTQHAMRVMDKLIDRAQIIKEIALQTNILALNASIEAAKAGNHGRGFGVVAKGIRELAERAQDISADINAISAEGKEFSGLAGNSLKRILSESQKTTTYIDKITNYSVEQKSEVSQITSAVTEFNEHTQRIAIMAESMSEESDILKNESKEMQKMLEFFSVDGNIIIKEKKKNKKVKKKQRHQPLNEINQKLHDLNIPEIVPSHVQNVKSKQFESVK</sequence>
<dbReference type="InterPro" id="IPR004089">
    <property type="entry name" value="MCPsignal_dom"/>
</dbReference>
<evidence type="ECO:0000313" key="7">
    <source>
        <dbReference type="EMBL" id="MCW3788154.1"/>
    </source>
</evidence>
<dbReference type="PROSITE" id="PS50111">
    <property type="entry name" value="CHEMOTAXIS_TRANSDUC_2"/>
    <property type="match status" value="1"/>
</dbReference>
<evidence type="ECO:0000256" key="1">
    <source>
        <dbReference type="ARBA" id="ARBA00022500"/>
    </source>
</evidence>
<evidence type="ECO:0000259" key="6">
    <source>
        <dbReference type="PROSITE" id="PS50885"/>
    </source>
</evidence>
<proteinExistence type="inferred from homology"/>
<feature type="domain" description="HAMP" evidence="6">
    <location>
        <begin position="203"/>
        <end position="255"/>
    </location>
</feature>
<keyword evidence="4" id="KW-1133">Transmembrane helix</keyword>
<dbReference type="Pfam" id="PF00015">
    <property type="entry name" value="MCPsignal"/>
    <property type="match status" value="1"/>
</dbReference>
<keyword evidence="3" id="KW-0807">Transducer</keyword>
<dbReference type="Gene3D" id="1.10.287.950">
    <property type="entry name" value="Methyl-accepting chemotaxis protein"/>
    <property type="match status" value="1"/>
</dbReference>
<keyword evidence="8" id="KW-1185">Reference proteome</keyword>
<feature type="transmembrane region" description="Helical" evidence="4">
    <location>
        <begin position="173"/>
        <end position="197"/>
    </location>
</feature>
<dbReference type="SMART" id="SM00283">
    <property type="entry name" value="MA"/>
    <property type="match status" value="1"/>
</dbReference>
<dbReference type="SUPFAM" id="SSF58104">
    <property type="entry name" value="Methyl-accepting chemotaxis protein (MCP) signaling domain"/>
    <property type="match status" value="1"/>
</dbReference>